<proteinExistence type="predicted"/>
<dbReference type="RefSeq" id="XP_008781413.1">
    <property type="nucleotide sequence ID" value="XM_008783191.4"/>
</dbReference>
<sequence length="444" mass="51307">MEGNLPTSNMMPYGVLDLQGSMHMHHQHHPQATFHHHQQQPSSAQHQGSMIQPPMHEVFQLTVNQMQDCNQQPAVPVTDYNKGEHGKASLSDDDDQNFTEDGVDGQNEAGNGKKGFPWQRMKWTRAMVRLLITAVSYIGEDAMSEYNSGGRRKYTLLQKKGKWKAISKVMAERGCYVSPQQCEDKFNDLNKRYKRLTDILGRGTSCKVVENPVLLDQMDISDKLKEDARKILSSKHLFYEEMCSYHNGNRLNLPHDPALHRSLQLVLRSREEHDIRRAVHEDIDEDDQSADTDNEEDDAEEHTVLHGDIGGSCIPKRIKHLVDHEEVGFGNPSGSQDCTRRLHPQGMSVDMNQVLPEGSTVAWGQNNTMSSRSLQLEDQRLNIQLQMLELERQRFKWQRFSKKKDRELNKMRMENGRMKLENERLALELKRKEFEIDLNMKRNQ</sequence>
<evidence type="ECO:0000259" key="3">
    <source>
        <dbReference type="Pfam" id="PF13837"/>
    </source>
</evidence>
<feature type="compositionally biased region" description="Acidic residues" evidence="2">
    <location>
        <begin position="91"/>
        <end position="103"/>
    </location>
</feature>
<evidence type="ECO:0000313" key="5">
    <source>
        <dbReference type="RefSeq" id="XP_008781412.1"/>
    </source>
</evidence>
<feature type="region of interest" description="Disordered" evidence="2">
    <location>
        <begin position="277"/>
        <end position="307"/>
    </location>
</feature>
<feature type="coiled-coil region" evidence="1">
    <location>
        <begin position="373"/>
        <end position="437"/>
    </location>
</feature>
<reference evidence="5 6" key="2">
    <citation type="submission" date="2025-04" db="UniProtKB">
        <authorList>
            <consortium name="RefSeq"/>
        </authorList>
    </citation>
    <scope>IDENTIFICATION</scope>
    <source>
        <tissue evidence="5 6">Young leaves</tissue>
    </source>
</reference>
<evidence type="ECO:0000256" key="1">
    <source>
        <dbReference type="SAM" id="Coils"/>
    </source>
</evidence>
<accession>A0A8B7BM78</accession>
<feature type="domain" description="Myb/SANT-like DNA-binding" evidence="3">
    <location>
        <begin position="120"/>
        <end position="210"/>
    </location>
</feature>
<feature type="region of interest" description="Disordered" evidence="2">
    <location>
        <begin position="23"/>
        <end position="49"/>
    </location>
</feature>
<organism evidence="4 5">
    <name type="scientific">Phoenix dactylifera</name>
    <name type="common">Date palm</name>
    <dbReference type="NCBI Taxonomy" id="42345"/>
    <lineage>
        <taxon>Eukaryota</taxon>
        <taxon>Viridiplantae</taxon>
        <taxon>Streptophyta</taxon>
        <taxon>Embryophyta</taxon>
        <taxon>Tracheophyta</taxon>
        <taxon>Spermatophyta</taxon>
        <taxon>Magnoliopsida</taxon>
        <taxon>Liliopsida</taxon>
        <taxon>Arecaceae</taxon>
        <taxon>Coryphoideae</taxon>
        <taxon>Phoeniceae</taxon>
        <taxon>Phoenix</taxon>
    </lineage>
</organism>
<evidence type="ECO:0000313" key="4">
    <source>
        <dbReference type="Proteomes" id="UP000228380"/>
    </source>
</evidence>
<feature type="compositionally biased region" description="Basic residues" evidence="2">
    <location>
        <begin position="23"/>
        <end position="38"/>
    </location>
</feature>
<gene>
    <name evidence="5 6" type="primary">LOC103701210</name>
</gene>
<feature type="region of interest" description="Disordered" evidence="2">
    <location>
        <begin position="73"/>
        <end position="116"/>
    </location>
</feature>
<dbReference type="AlphaFoldDB" id="A0A8B7BM78"/>
<feature type="compositionally biased region" description="Acidic residues" evidence="2">
    <location>
        <begin position="282"/>
        <end position="300"/>
    </location>
</feature>
<reference evidence="4" key="1">
    <citation type="journal article" date="2019" name="Nat. Commun.">
        <title>Genome-wide association mapping of date palm fruit traits.</title>
        <authorList>
            <person name="Hazzouri K.M."/>
            <person name="Gros-Balthazard M."/>
            <person name="Flowers J.M."/>
            <person name="Copetti D."/>
            <person name="Lemansour A."/>
            <person name="Lebrun M."/>
            <person name="Masmoudi K."/>
            <person name="Ferrand S."/>
            <person name="Dhar M.I."/>
            <person name="Fresquez Z.A."/>
            <person name="Rosas U."/>
            <person name="Zhang J."/>
            <person name="Talag J."/>
            <person name="Lee S."/>
            <person name="Kudrna D."/>
            <person name="Powell R.F."/>
            <person name="Leitch I.J."/>
            <person name="Krueger R.R."/>
            <person name="Wing R.A."/>
            <person name="Amiri K.M.A."/>
            <person name="Purugganan M.D."/>
        </authorList>
    </citation>
    <scope>NUCLEOTIDE SEQUENCE [LARGE SCALE GENOMIC DNA]</scope>
    <source>
        <strain evidence="4">cv. Khalas</strain>
    </source>
</reference>
<dbReference type="KEGG" id="pda:103701210"/>
<dbReference type="GeneID" id="103701210"/>
<evidence type="ECO:0000313" key="6">
    <source>
        <dbReference type="RefSeq" id="XP_008781413.1"/>
    </source>
</evidence>
<dbReference type="Proteomes" id="UP000228380">
    <property type="component" value="Chromosome 14"/>
</dbReference>
<dbReference type="Gene3D" id="1.10.10.60">
    <property type="entry name" value="Homeodomain-like"/>
    <property type="match status" value="1"/>
</dbReference>
<evidence type="ECO:0000256" key="2">
    <source>
        <dbReference type="SAM" id="MobiDB-lite"/>
    </source>
</evidence>
<feature type="compositionally biased region" description="Low complexity" evidence="2">
    <location>
        <begin position="39"/>
        <end position="49"/>
    </location>
</feature>
<dbReference type="RefSeq" id="XP_008781412.1">
    <property type="nucleotide sequence ID" value="XM_008783190.4"/>
</dbReference>
<dbReference type="Pfam" id="PF13837">
    <property type="entry name" value="Myb_DNA-bind_4"/>
    <property type="match status" value="1"/>
</dbReference>
<dbReference type="PANTHER" id="PTHR46327">
    <property type="entry name" value="F16F4.11 PROTEIN-RELATED"/>
    <property type="match status" value="1"/>
</dbReference>
<dbReference type="PANTHER" id="PTHR46327:SF3">
    <property type="entry name" value="TRANSCRIPTION FACTOR"/>
    <property type="match status" value="1"/>
</dbReference>
<protein>
    <submittedName>
        <fullName evidence="5 6">Uncharacterized protein LOC103701210 isoform X1</fullName>
    </submittedName>
</protein>
<dbReference type="OrthoDB" id="641566at2759"/>
<keyword evidence="4" id="KW-1185">Reference proteome</keyword>
<name>A0A8B7BM78_PHODC</name>
<dbReference type="InterPro" id="IPR044822">
    <property type="entry name" value="Myb_DNA-bind_4"/>
</dbReference>
<keyword evidence="1" id="KW-0175">Coiled coil</keyword>